<reference evidence="2" key="1">
    <citation type="submission" date="2020-12" db="EMBL/GenBank/DDBJ databases">
        <title>Bacterial taxonomy.</title>
        <authorList>
            <person name="Pan X."/>
        </authorList>
    </citation>
    <scope>NUCLEOTIDE SEQUENCE</scope>
    <source>
        <strain evidence="2">M0105</strain>
    </source>
</reference>
<gene>
    <name evidence="2" type="ORF">H0I76_16950</name>
</gene>
<organism evidence="2 3">
    <name type="scientific">Thermohalobaculum xanthum</name>
    <dbReference type="NCBI Taxonomy" id="2753746"/>
    <lineage>
        <taxon>Bacteria</taxon>
        <taxon>Pseudomonadati</taxon>
        <taxon>Pseudomonadota</taxon>
        <taxon>Alphaproteobacteria</taxon>
        <taxon>Rhodobacterales</taxon>
        <taxon>Paracoccaceae</taxon>
        <taxon>Thermohalobaculum</taxon>
    </lineage>
</organism>
<evidence type="ECO:0000313" key="3">
    <source>
        <dbReference type="Proteomes" id="UP000655420"/>
    </source>
</evidence>
<dbReference type="RefSeq" id="WP_200612669.1">
    <property type="nucleotide sequence ID" value="NZ_JAEHHL010000012.1"/>
</dbReference>
<keyword evidence="1" id="KW-0812">Transmembrane</keyword>
<keyword evidence="1" id="KW-1133">Transmembrane helix</keyword>
<dbReference type="EMBL" id="JAEHHL010000012">
    <property type="protein sequence ID" value="MBK0400890.1"/>
    <property type="molecule type" value="Genomic_DNA"/>
</dbReference>
<name>A0A8J7MAN5_9RHOB</name>
<dbReference type="AlphaFoldDB" id="A0A8J7MAN5"/>
<feature type="transmembrane region" description="Helical" evidence="1">
    <location>
        <begin position="20"/>
        <end position="40"/>
    </location>
</feature>
<comment type="caution">
    <text evidence="2">The sequence shown here is derived from an EMBL/GenBank/DDBJ whole genome shotgun (WGS) entry which is preliminary data.</text>
</comment>
<accession>A0A8J7MAN5</accession>
<protein>
    <submittedName>
        <fullName evidence="2">Uncharacterized protein</fullName>
    </submittedName>
</protein>
<evidence type="ECO:0000256" key="1">
    <source>
        <dbReference type="SAM" id="Phobius"/>
    </source>
</evidence>
<keyword evidence="1" id="KW-0472">Membrane</keyword>
<dbReference type="Proteomes" id="UP000655420">
    <property type="component" value="Unassembled WGS sequence"/>
</dbReference>
<feature type="transmembrane region" description="Helical" evidence="1">
    <location>
        <begin position="47"/>
        <end position="69"/>
    </location>
</feature>
<evidence type="ECO:0000313" key="2">
    <source>
        <dbReference type="EMBL" id="MBK0400890.1"/>
    </source>
</evidence>
<sequence>MKKLRSLWSGELSLGEAFWTWAIGIGLVVNLTTSVLFLSLMTIDRTWSALFVGYGLSAPYNLVAVVGVWRSAARYTGPASHADLARIVSAIVMLLLTLT</sequence>
<proteinExistence type="predicted"/>
<keyword evidence="3" id="KW-1185">Reference proteome</keyword>